<accession>A0A6C0EUR1</accession>
<keyword evidence="1" id="KW-1133">Transmembrane helix</keyword>
<organism evidence="2">
    <name type="scientific">viral metagenome</name>
    <dbReference type="NCBI Taxonomy" id="1070528"/>
    <lineage>
        <taxon>unclassified sequences</taxon>
        <taxon>metagenomes</taxon>
        <taxon>organismal metagenomes</taxon>
    </lineage>
</organism>
<sequence>MFKVILYVVVSLIIIHAIIYYFNIDIFMNPINKKTQNELTKLTGETSESDLTNDTKQINESINELKTLNECINNGKINTPISQD</sequence>
<feature type="transmembrane region" description="Helical" evidence="1">
    <location>
        <begin position="6"/>
        <end position="24"/>
    </location>
</feature>
<reference evidence="2" key="1">
    <citation type="journal article" date="2020" name="Nature">
        <title>Giant virus diversity and host interactions through global metagenomics.</title>
        <authorList>
            <person name="Schulz F."/>
            <person name="Roux S."/>
            <person name="Paez-Espino D."/>
            <person name="Jungbluth S."/>
            <person name="Walsh D.A."/>
            <person name="Denef V.J."/>
            <person name="McMahon K.D."/>
            <person name="Konstantinidis K.T."/>
            <person name="Eloe-Fadrosh E.A."/>
            <person name="Kyrpides N.C."/>
            <person name="Woyke T."/>
        </authorList>
    </citation>
    <scope>NUCLEOTIDE SEQUENCE</scope>
    <source>
        <strain evidence="2">GVMAG-M-3300009159-65</strain>
    </source>
</reference>
<dbReference type="AlphaFoldDB" id="A0A6C0EUR1"/>
<evidence type="ECO:0000256" key="1">
    <source>
        <dbReference type="SAM" id="Phobius"/>
    </source>
</evidence>
<protein>
    <submittedName>
        <fullName evidence="2">Uncharacterized protein</fullName>
    </submittedName>
</protein>
<keyword evidence="1" id="KW-0812">Transmembrane</keyword>
<dbReference type="EMBL" id="MN738930">
    <property type="protein sequence ID" value="QHT32039.1"/>
    <property type="molecule type" value="Genomic_DNA"/>
</dbReference>
<name>A0A6C0EUR1_9ZZZZ</name>
<proteinExistence type="predicted"/>
<keyword evidence="1" id="KW-0472">Membrane</keyword>
<evidence type="ECO:0000313" key="2">
    <source>
        <dbReference type="EMBL" id="QHT32039.1"/>
    </source>
</evidence>